<accession>A0AAV0VRN3</accession>
<organism evidence="1 2">
    <name type="scientific">Macrosiphum euphorbiae</name>
    <name type="common">potato aphid</name>
    <dbReference type="NCBI Taxonomy" id="13131"/>
    <lineage>
        <taxon>Eukaryota</taxon>
        <taxon>Metazoa</taxon>
        <taxon>Ecdysozoa</taxon>
        <taxon>Arthropoda</taxon>
        <taxon>Hexapoda</taxon>
        <taxon>Insecta</taxon>
        <taxon>Pterygota</taxon>
        <taxon>Neoptera</taxon>
        <taxon>Paraneoptera</taxon>
        <taxon>Hemiptera</taxon>
        <taxon>Sternorrhyncha</taxon>
        <taxon>Aphidomorpha</taxon>
        <taxon>Aphidoidea</taxon>
        <taxon>Aphididae</taxon>
        <taxon>Macrosiphini</taxon>
        <taxon>Macrosiphum</taxon>
    </lineage>
</organism>
<name>A0AAV0VRN3_9HEMI</name>
<dbReference type="EMBL" id="CARXXK010000001">
    <property type="protein sequence ID" value="CAI6345386.1"/>
    <property type="molecule type" value="Genomic_DNA"/>
</dbReference>
<dbReference type="AlphaFoldDB" id="A0AAV0VRN3"/>
<protein>
    <submittedName>
        <fullName evidence="1">Uncharacterized protein</fullName>
    </submittedName>
</protein>
<evidence type="ECO:0000313" key="1">
    <source>
        <dbReference type="EMBL" id="CAI6345386.1"/>
    </source>
</evidence>
<gene>
    <name evidence="1" type="ORF">MEUPH1_LOCUS2410</name>
</gene>
<evidence type="ECO:0000313" key="2">
    <source>
        <dbReference type="Proteomes" id="UP001160148"/>
    </source>
</evidence>
<comment type="caution">
    <text evidence="1">The sequence shown here is derived from an EMBL/GenBank/DDBJ whole genome shotgun (WGS) entry which is preliminary data.</text>
</comment>
<dbReference type="Proteomes" id="UP001160148">
    <property type="component" value="Unassembled WGS sequence"/>
</dbReference>
<sequence>MSALAFCRRRQRARSSGAFARGLGTTFPRPVPTVGSYLVYHTFQTSGSGTASVVLYVLKVFYNIANSARIFDVFDSKRQSMKPYRKEQSNNLNVKRNQILYKIYFS</sequence>
<keyword evidence="2" id="KW-1185">Reference proteome</keyword>
<reference evidence="1 2" key="1">
    <citation type="submission" date="2023-01" db="EMBL/GenBank/DDBJ databases">
        <authorList>
            <person name="Whitehead M."/>
        </authorList>
    </citation>
    <scope>NUCLEOTIDE SEQUENCE [LARGE SCALE GENOMIC DNA]</scope>
</reference>
<proteinExistence type="predicted"/>